<dbReference type="EMBL" id="QDKM01000002">
    <property type="protein sequence ID" value="PVH29997.1"/>
    <property type="molecule type" value="Genomic_DNA"/>
</dbReference>
<evidence type="ECO:0000313" key="2">
    <source>
        <dbReference type="EMBL" id="PVH29997.1"/>
    </source>
</evidence>
<keyword evidence="1" id="KW-1133">Transmembrane helix</keyword>
<evidence type="ECO:0000256" key="1">
    <source>
        <dbReference type="SAM" id="Phobius"/>
    </source>
</evidence>
<feature type="transmembrane region" description="Helical" evidence="1">
    <location>
        <begin position="49"/>
        <end position="69"/>
    </location>
</feature>
<accession>A0A2T8HX38</accession>
<protein>
    <submittedName>
        <fullName evidence="2">Uncharacterized protein</fullName>
    </submittedName>
</protein>
<keyword evidence="3" id="KW-1185">Reference proteome</keyword>
<keyword evidence="1" id="KW-0472">Membrane</keyword>
<sequence>MPRLVRVYFTQIAIGFGLSAAFVGLLLGFDVANLRSLMLSTQGGAIAGFLLFFFNGLVFAGVQFAITIMRMAEPTDRPPHSGLKAWTLSQRAQKIAIPVPVKEPHQPSAQADKNR</sequence>
<organism evidence="2 3">
    <name type="scientific">Pararhodobacter oceanensis</name>
    <dbReference type="NCBI Taxonomy" id="2172121"/>
    <lineage>
        <taxon>Bacteria</taxon>
        <taxon>Pseudomonadati</taxon>
        <taxon>Pseudomonadota</taxon>
        <taxon>Alphaproteobacteria</taxon>
        <taxon>Rhodobacterales</taxon>
        <taxon>Paracoccaceae</taxon>
        <taxon>Pararhodobacter</taxon>
    </lineage>
</organism>
<proteinExistence type="predicted"/>
<dbReference type="Proteomes" id="UP000245911">
    <property type="component" value="Unassembled WGS sequence"/>
</dbReference>
<dbReference type="OrthoDB" id="8115457at2"/>
<evidence type="ECO:0000313" key="3">
    <source>
        <dbReference type="Proteomes" id="UP000245911"/>
    </source>
</evidence>
<dbReference type="AlphaFoldDB" id="A0A2T8HX38"/>
<feature type="transmembrane region" description="Helical" evidence="1">
    <location>
        <begin position="7"/>
        <end position="29"/>
    </location>
</feature>
<name>A0A2T8HX38_9RHOB</name>
<reference evidence="2 3" key="1">
    <citation type="submission" date="2018-04" db="EMBL/GenBank/DDBJ databases">
        <title>Pararhodobacter oceanense sp. nov., isolated from marine intertidal sediment.</title>
        <authorList>
            <person name="Wang X.-L."/>
            <person name="Du Z.-J."/>
        </authorList>
    </citation>
    <scope>NUCLEOTIDE SEQUENCE [LARGE SCALE GENOMIC DNA]</scope>
    <source>
        <strain evidence="2 3">AM505</strain>
    </source>
</reference>
<gene>
    <name evidence="2" type="ORF">DDE20_06775</name>
</gene>
<comment type="caution">
    <text evidence="2">The sequence shown here is derived from an EMBL/GenBank/DDBJ whole genome shotgun (WGS) entry which is preliminary data.</text>
</comment>
<keyword evidence="1" id="KW-0812">Transmembrane</keyword>